<evidence type="ECO:0000256" key="13">
    <source>
        <dbReference type="SAM" id="MobiDB-lite"/>
    </source>
</evidence>
<evidence type="ECO:0000256" key="12">
    <source>
        <dbReference type="PIRSR" id="PIRSR604469-1"/>
    </source>
</evidence>
<comment type="pathway">
    <text evidence="2">Amino-acid biosynthesis; L-serine biosynthesis; L-serine from 3-phospho-D-glycerate: step 3/3.</text>
</comment>
<evidence type="ECO:0000256" key="9">
    <source>
        <dbReference type="ARBA" id="ARBA00022842"/>
    </source>
</evidence>
<dbReference type="GO" id="GO:0005737">
    <property type="term" value="C:cytoplasm"/>
    <property type="evidence" value="ECO:0007669"/>
    <property type="project" value="TreeGrafter"/>
</dbReference>
<feature type="active site" description="Proton donor" evidence="12">
    <location>
        <position position="108"/>
    </location>
</feature>
<dbReference type="PANTHER" id="PTHR43344:SF2">
    <property type="entry name" value="PHOSPHOSERINE PHOSPHATASE"/>
    <property type="match status" value="1"/>
</dbReference>
<evidence type="ECO:0000313" key="14">
    <source>
        <dbReference type="EMBL" id="KAI1704875.1"/>
    </source>
</evidence>
<feature type="compositionally biased region" description="Polar residues" evidence="13">
    <location>
        <begin position="63"/>
        <end position="72"/>
    </location>
</feature>
<dbReference type="CDD" id="cd04309">
    <property type="entry name" value="HAD_PSP_eu"/>
    <property type="match status" value="1"/>
</dbReference>
<dbReference type="Gene3D" id="3.40.50.1000">
    <property type="entry name" value="HAD superfamily/HAD-like"/>
    <property type="match status" value="1"/>
</dbReference>
<keyword evidence="9" id="KW-0460">Magnesium</keyword>
<organism evidence="14 15">
    <name type="scientific">Ditylenchus destructor</name>
    <dbReference type="NCBI Taxonomy" id="166010"/>
    <lineage>
        <taxon>Eukaryota</taxon>
        <taxon>Metazoa</taxon>
        <taxon>Ecdysozoa</taxon>
        <taxon>Nematoda</taxon>
        <taxon>Chromadorea</taxon>
        <taxon>Rhabditida</taxon>
        <taxon>Tylenchina</taxon>
        <taxon>Tylenchomorpha</taxon>
        <taxon>Sphaerularioidea</taxon>
        <taxon>Anguinidae</taxon>
        <taxon>Anguininae</taxon>
        <taxon>Ditylenchus</taxon>
    </lineage>
</organism>
<evidence type="ECO:0000256" key="4">
    <source>
        <dbReference type="ARBA" id="ARBA00012640"/>
    </source>
</evidence>
<dbReference type="Proteomes" id="UP001201812">
    <property type="component" value="Unassembled WGS sequence"/>
</dbReference>
<feature type="region of interest" description="Disordered" evidence="13">
    <location>
        <begin position="63"/>
        <end position="88"/>
    </location>
</feature>
<dbReference type="NCBIfam" id="TIGR00338">
    <property type="entry name" value="serB"/>
    <property type="match status" value="1"/>
</dbReference>
<dbReference type="EC" id="3.1.3.3" evidence="4"/>
<evidence type="ECO:0000256" key="1">
    <source>
        <dbReference type="ARBA" id="ARBA00001946"/>
    </source>
</evidence>
<dbReference type="NCBIfam" id="TIGR01488">
    <property type="entry name" value="HAD-SF-IB"/>
    <property type="match status" value="1"/>
</dbReference>
<dbReference type="GO" id="GO:0000287">
    <property type="term" value="F:magnesium ion binding"/>
    <property type="evidence" value="ECO:0007669"/>
    <property type="project" value="TreeGrafter"/>
</dbReference>
<keyword evidence="10" id="KW-0718">Serine biosynthesis</keyword>
<keyword evidence="7" id="KW-0479">Metal-binding</keyword>
<comment type="cofactor">
    <cofactor evidence="1">
        <name>Mg(2+)</name>
        <dbReference type="ChEBI" id="CHEBI:18420"/>
    </cofactor>
</comment>
<keyword evidence="8 14" id="KW-0378">Hydrolase</keyword>
<dbReference type="InterPro" id="IPR050582">
    <property type="entry name" value="HAD-like_SerB"/>
</dbReference>
<evidence type="ECO:0000256" key="7">
    <source>
        <dbReference type="ARBA" id="ARBA00022723"/>
    </source>
</evidence>
<evidence type="ECO:0000256" key="2">
    <source>
        <dbReference type="ARBA" id="ARBA00005135"/>
    </source>
</evidence>
<dbReference type="SUPFAM" id="SSF56784">
    <property type="entry name" value="HAD-like"/>
    <property type="match status" value="1"/>
</dbReference>
<dbReference type="AlphaFoldDB" id="A0AAD4R242"/>
<evidence type="ECO:0000313" key="15">
    <source>
        <dbReference type="Proteomes" id="UP001201812"/>
    </source>
</evidence>
<evidence type="ECO:0000256" key="5">
    <source>
        <dbReference type="ARBA" id="ARBA00015196"/>
    </source>
</evidence>
<dbReference type="EMBL" id="JAKKPZ010000062">
    <property type="protein sequence ID" value="KAI1704875.1"/>
    <property type="molecule type" value="Genomic_DNA"/>
</dbReference>
<dbReference type="Gene3D" id="1.10.150.210">
    <property type="entry name" value="Phosphoserine phosphatase, domain 2"/>
    <property type="match status" value="1"/>
</dbReference>
<comment type="similarity">
    <text evidence="3">Belongs to the HAD-like hydrolase superfamily. SerB family.</text>
</comment>
<dbReference type="InterPro" id="IPR036412">
    <property type="entry name" value="HAD-like_sf"/>
</dbReference>
<feature type="active site" description="Nucleophile" evidence="12">
    <location>
        <position position="106"/>
    </location>
</feature>
<dbReference type="InterPro" id="IPR004469">
    <property type="entry name" value="PSP"/>
</dbReference>
<dbReference type="PANTHER" id="PTHR43344">
    <property type="entry name" value="PHOSPHOSERINE PHOSPHATASE"/>
    <property type="match status" value="1"/>
</dbReference>
<keyword evidence="15" id="KW-1185">Reference proteome</keyword>
<evidence type="ECO:0000256" key="3">
    <source>
        <dbReference type="ARBA" id="ARBA00009184"/>
    </source>
</evidence>
<name>A0AAD4R242_9BILA</name>
<protein>
    <recommendedName>
        <fullName evidence="5">Phosphoserine phosphatase</fullName>
        <ecNumber evidence="4">3.1.3.3</ecNumber>
    </recommendedName>
    <alternativeName>
        <fullName evidence="11">O-phosphoserine phosphohydrolase</fullName>
    </alternativeName>
</protein>
<sequence>MVFTASSDHFLANIRSILKSLFTMGHEVCFTHGARSSNSNGPVVVSSNISLKPDQRVVASNLHSPTRTQYLTTKPEPKPKLQPKGELNAEQSAKELWRRADAVCFDVDSTVCEDEAIDELAHYLGKGCEVAACTQQAMGGSMTFRQALALRLNMMRPTREQLQKYVKTHPVHLTPGIAQLIAELHKRNVDVYLVSGGFRSIIAPVAKLLNIDPVQNVFANEILFDAQGNYAGFNEKEPTSDSGSKSVGKAGVCGLLKAKKSYKSLIMIGDGATDAEACPPADAFIGFGGNQVRETVQKLADWYVYDFETLLKELNSSENEAI</sequence>
<evidence type="ECO:0000256" key="8">
    <source>
        <dbReference type="ARBA" id="ARBA00022801"/>
    </source>
</evidence>
<evidence type="ECO:0000256" key="6">
    <source>
        <dbReference type="ARBA" id="ARBA00022605"/>
    </source>
</evidence>
<dbReference type="Pfam" id="PF00702">
    <property type="entry name" value="Hydrolase"/>
    <property type="match status" value="1"/>
</dbReference>
<proteinExistence type="inferred from homology"/>
<dbReference type="InterPro" id="IPR023214">
    <property type="entry name" value="HAD_sf"/>
</dbReference>
<dbReference type="GO" id="GO:0006564">
    <property type="term" value="P:L-serine biosynthetic process"/>
    <property type="evidence" value="ECO:0007669"/>
    <property type="project" value="UniProtKB-KW"/>
</dbReference>
<evidence type="ECO:0000256" key="11">
    <source>
        <dbReference type="ARBA" id="ARBA00031693"/>
    </source>
</evidence>
<gene>
    <name evidence="14" type="ORF">DdX_13957</name>
</gene>
<accession>A0AAD4R242</accession>
<comment type="caution">
    <text evidence="14">The sequence shown here is derived from an EMBL/GenBank/DDBJ whole genome shotgun (WGS) entry which is preliminary data.</text>
</comment>
<keyword evidence="6" id="KW-0028">Amino-acid biosynthesis</keyword>
<dbReference type="GO" id="GO:0036424">
    <property type="term" value="F:L-phosphoserine phosphatase activity"/>
    <property type="evidence" value="ECO:0007669"/>
    <property type="project" value="InterPro"/>
</dbReference>
<dbReference type="FunFam" id="3.40.50.1000:FF:000077">
    <property type="entry name" value="Phosphoserine phosphatase, chloroplastic"/>
    <property type="match status" value="1"/>
</dbReference>
<evidence type="ECO:0000256" key="10">
    <source>
        <dbReference type="ARBA" id="ARBA00023299"/>
    </source>
</evidence>
<reference evidence="14" key="1">
    <citation type="submission" date="2022-01" db="EMBL/GenBank/DDBJ databases">
        <title>Genome Sequence Resource for Two Populations of Ditylenchus destructor, the Migratory Endoparasitic Phytonematode.</title>
        <authorList>
            <person name="Zhang H."/>
            <person name="Lin R."/>
            <person name="Xie B."/>
        </authorList>
    </citation>
    <scope>NUCLEOTIDE SEQUENCE</scope>
    <source>
        <strain evidence="14">BazhouSP</strain>
    </source>
</reference>